<evidence type="ECO:0000256" key="6">
    <source>
        <dbReference type="ARBA" id="ARBA00022807"/>
    </source>
</evidence>
<dbReference type="GO" id="GO:0006508">
    <property type="term" value="P:proteolysis"/>
    <property type="evidence" value="ECO:0007669"/>
    <property type="project" value="UniProtKB-KW"/>
</dbReference>
<evidence type="ECO:0000313" key="7">
    <source>
        <dbReference type="EMBL" id="CAF4445364.1"/>
    </source>
</evidence>
<keyword evidence="4" id="KW-0833">Ubl conjugation pathway</keyword>
<organism evidence="7 8">
    <name type="scientific">Adineta steineri</name>
    <dbReference type="NCBI Taxonomy" id="433720"/>
    <lineage>
        <taxon>Eukaryota</taxon>
        <taxon>Metazoa</taxon>
        <taxon>Spiralia</taxon>
        <taxon>Gnathifera</taxon>
        <taxon>Rotifera</taxon>
        <taxon>Eurotatoria</taxon>
        <taxon>Bdelloidea</taxon>
        <taxon>Adinetida</taxon>
        <taxon>Adinetidae</taxon>
        <taxon>Adineta</taxon>
    </lineage>
</organism>
<evidence type="ECO:0000256" key="4">
    <source>
        <dbReference type="ARBA" id="ARBA00022786"/>
    </source>
</evidence>
<keyword evidence="6" id="KW-0788">Thiol protease</keyword>
<evidence type="ECO:0000256" key="1">
    <source>
        <dbReference type="ARBA" id="ARBA00000707"/>
    </source>
</evidence>
<sequence length="137" mass="15883">DYAIYFESNCIFVCDRQFHHHSFLSSPASERLDRCVIYLDEVHTRGTDFKFPTGFKAAVTLGNGLTKDRSVQACMRMRKLGEGHSLIFWSSDEVHRQIIALKTTLVNQNDTCQLKDILRWVYMNSQQITLLLTVNHE</sequence>
<evidence type="ECO:0000256" key="5">
    <source>
        <dbReference type="ARBA" id="ARBA00022801"/>
    </source>
</evidence>
<dbReference type="GO" id="GO:0004843">
    <property type="term" value="F:cysteine-type deubiquitinase activity"/>
    <property type="evidence" value="ECO:0007669"/>
    <property type="project" value="UniProtKB-EC"/>
</dbReference>
<protein>
    <recommendedName>
        <fullName evidence="2">ubiquitinyl hydrolase 1</fullName>
        <ecNumber evidence="2">3.4.19.12</ecNumber>
    </recommendedName>
</protein>
<feature type="non-terminal residue" evidence="7">
    <location>
        <position position="1"/>
    </location>
</feature>
<comment type="catalytic activity">
    <reaction evidence="1">
        <text>Thiol-dependent hydrolysis of ester, thioester, amide, peptide and isopeptide bonds formed by the C-terminal Gly of ubiquitin (a 76-residue protein attached to proteins as an intracellular targeting signal).</text>
        <dbReference type="EC" id="3.4.19.12"/>
    </reaction>
</comment>
<dbReference type="EC" id="3.4.19.12" evidence="2"/>
<keyword evidence="5" id="KW-0378">Hydrolase</keyword>
<evidence type="ECO:0000256" key="2">
    <source>
        <dbReference type="ARBA" id="ARBA00012759"/>
    </source>
</evidence>
<keyword evidence="3" id="KW-0645">Protease</keyword>
<comment type="caution">
    <text evidence="7">The sequence shown here is derived from an EMBL/GenBank/DDBJ whole genome shotgun (WGS) entry which is preliminary data.</text>
</comment>
<dbReference type="AlphaFoldDB" id="A0A820S0A4"/>
<proteinExistence type="predicted"/>
<dbReference type="PANTHER" id="PTHR13367">
    <property type="entry name" value="UBIQUITIN THIOESTERASE"/>
    <property type="match status" value="1"/>
</dbReference>
<dbReference type="PANTHER" id="PTHR13367:SF34">
    <property type="match status" value="1"/>
</dbReference>
<evidence type="ECO:0000256" key="3">
    <source>
        <dbReference type="ARBA" id="ARBA00022670"/>
    </source>
</evidence>
<evidence type="ECO:0000313" key="8">
    <source>
        <dbReference type="Proteomes" id="UP000663868"/>
    </source>
</evidence>
<dbReference type="EMBL" id="CAJOBB010030721">
    <property type="protein sequence ID" value="CAF4445364.1"/>
    <property type="molecule type" value="Genomic_DNA"/>
</dbReference>
<reference evidence="7" key="1">
    <citation type="submission" date="2021-02" db="EMBL/GenBank/DDBJ databases">
        <authorList>
            <person name="Nowell W R."/>
        </authorList>
    </citation>
    <scope>NUCLEOTIDE SEQUENCE</scope>
</reference>
<dbReference type="Proteomes" id="UP000663868">
    <property type="component" value="Unassembled WGS sequence"/>
</dbReference>
<dbReference type="InterPro" id="IPR051346">
    <property type="entry name" value="OTU_Deubiquitinase"/>
</dbReference>
<name>A0A820S0A4_9BILA</name>
<gene>
    <name evidence="7" type="ORF">KXQ929_LOCUS53633</name>
</gene>
<accession>A0A820S0A4</accession>